<gene>
    <name evidence="1" type="ORF">SLAVMIC_00576</name>
</gene>
<sequence>MYIRLRHKINENVSQAKSILKKQKIAASDPTFLELRKDLKGKEGYLGWFTKMIFVNKVGLEDVKNVIGVINDHPEVIKSLPKQLIKYDKWEDVLDAVIRGKENILAKRIWNKFPSQQKKLLPFNTKRRDYITLLSSFYKNKEKENLLKKISRYKTSEDLIKAIQRFIKGDVGIGFKTIMNKVEGTNIIHSDDVNDIIIVEVNYEQCNSLGSDTSWCLIGSKGTFDNYTEGVKSQYIIFLTDRTGNYSKIGVTYGFRYDTAHLKDDTGISERELSDLLKSRGTDIKILEADRDEFTKTDKFLKMKISELKREGFSKEHIEEFKRRFYKSGKMKTMDIVKLQSIGFSNEEIINNRGLLKKKDLEHIPDKLIDDLNLKDKTELDRGDFEKNYTFEWIEEFSHRFNFKLNVNDIVKIHPIPRQLDSLDRDLFDKGAKDWLKKLDKHKDSIIRNAITFNSYYWTEQTEEYTWDKGNHISTKEHEKKSLDAVMYALKYSGFHDGNYTDQQATEVNIGGSAYDFKKWMEFLEISGFREIKNNFDQLSKIAPNFISGRWGKEGEVSDWFKILEDFPILKPKVREVIERGNQWGSPKYYESTLKDIKREFPDLYPGISKKQTLEETHKIFKETLPNPRHSNNWGLKRPIGHFQRDKDIGSDPQEYYDRYWDILKEYKWNFGEIDAIYMIFTLAKTGHFDEIPNMKGYWDTESYGRVIRAALDVWGDNTQYLEDDEFVETGKSWKPKEKNKNRKSTTVTNIHPDFKLNEEEKEKLFETLLQKIPVESSRQGTEGYEMVRHRTFSLLYYLYDWGFERYMNIVKNLKNNWDVYGITNKGKTMRLGEFGHIISHLANNKEWDEVRKIIDEVLSWEMDDNEKQRTVRYLKMAPSWLRFGNREEYEKEILGNYNIKPY</sequence>
<organism evidence="1">
    <name type="scientific">uncultured marine phage</name>
    <dbReference type="NCBI Taxonomy" id="707152"/>
    <lineage>
        <taxon>Viruses</taxon>
        <taxon>environmental samples</taxon>
    </lineage>
</organism>
<evidence type="ECO:0000313" key="1">
    <source>
        <dbReference type="EMBL" id="CAG7580844.1"/>
    </source>
</evidence>
<accession>A0A8D9C956</accession>
<reference evidence="1" key="1">
    <citation type="submission" date="2021-06" db="EMBL/GenBank/DDBJ databases">
        <authorList>
            <person name="Gannon L."/>
            <person name="Redgwell R T."/>
            <person name="Michniewski S."/>
            <person name="Harrison D C."/>
            <person name="Millard A."/>
        </authorList>
    </citation>
    <scope>NUCLEOTIDE SEQUENCE</scope>
</reference>
<name>A0A8D9C956_9VIRU</name>
<protein>
    <submittedName>
        <fullName evidence="1">Uncharacterized protein</fullName>
    </submittedName>
</protein>
<dbReference type="EMBL" id="OU342829">
    <property type="protein sequence ID" value="CAG7580844.1"/>
    <property type="molecule type" value="Genomic_DNA"/>
</dbReference>
<proteinExistence type="predicted"/>